<dbReference type="InterPro" id="IPR000792">
    <property type="entry name" value="Tscrpt_reg_LuxR_C"/>
</dbReference>
<protein>
    <submittedName>
        <fullName evidence="5">LuxR family transcriptional regulator FscRIII</fullName>
    </submittedName>
</protein>
<feature type="domain" description="HTH luxR-type" evidence="4">
    <location>
        <begin position="904"/>
        <end position="961"/>
    </location>
</feature>
<dbReference type="InterPro" id="IPR041664">
    <property type="entry name" value="AAA_16"/>
</dbReference>
<dbReference type="GO" id="GO:0003677">
    <property type="term" value="F:DNA binding"/>
    <property type="evidence" value="ECO:0007669"/>
    <property type="project" value="InterPro"/>
</dbReference>
<dbReference type="GO" id="GO:0006355">
    <property type="term" value="P:regulation of DNA-templated transcription"/>
    <property type="evidence" value="ECO:0007669"/>
    <property type="project" value="InterPro"/>
</dbReference>
<feature type="region of interest" description="Disordered" evidence="3">
    <location>
        <begin position="465"/>
        <end position="521"/>
    </location>
</feature>
<feature type="region of interest" description="Disordered" evidence="3">
    <location>
        <begin position="878"/>
        <end position="901"/>
    </location>
</feature>
<dbReference type="Pfam" id="PF00196">
    <property type="entry name" value="GerE"/>
    <property type="match status" value="1"/>
</dbReference>
<evidence type="ECO:0000256" key="3">
    <source>
        <dbReference type="SAM" id="MobiDB-lite"/>
    </source>
</evidence>
<dbReference type="PRINTS" id="PR00038">
    <property type="entry name" value="HTHLUXR"/>
</dbReference>
<dbReference type="InterPro" id="IPR016032">
    <property type="entry name" value="Sig_transdc_resp-reg_C-effctor"/>
</dbReference>
<name>A0A380NAK0_STRGR</name>
<dbReference type="InterPro" id="IPR027417">
    <property type="entry name" value="P-loop_NTPase"/>
</dbReference>
<dbReference type="GO" id="GO:0004016">
    <property type="term" value="F:adenylate cyclase activity"/>
    <property type="evidence" value="ECO:0007669"/>
    <property type="project" value="TreeGrafter"/>
</dbReference>
<dbReference type="GO" id="GO:0005524">
    <property type="term" value="F:ATP binding"/>
    <property type="evidence" value="ECO:0007669"/>
    <property type="project" value="UniProtKB-KW"/>
</dbReference>
<dbReference type="Gene3D" id="1.10.10.10">
    <property type="entry name" value="Winged helix-like DNA-binding domain superfamily/Winged helix DNA-binding domain"/>
    <property type="match status" value="1"/>
</dbReference>
<gene>
    <name evidence="5" type="ORF">NCTC7807_01723</name>
</gene>
<evidence type="ECO:0000256" key="2">
    <source>
        <dbReference type="ARBA" id="ARBA00022840"/>
    </source>
</evidence>
<dbReference type="SUPFAM" id="SSF46894">
    <property type="entry name" value="C-terminal effector domain of the bipartite response regulators"/>
    <property type="match status" value="1"/>
</dbReference>
<dbReference type="RefSeq" id="WP_115068278.1">
    <property type="nucleotide sequence ID" value="NZ_UHID01000005.1"/>
</dbReference>
<evidence type="ECO:0000259" key="4">
    <source>
        <dbReference type="SMART" id="SM00421"/>
    </source>
</evidence>
<dbReference type="PANTHER" id="PTHR16305">
    <property type="entry name" value="TESTICULAR SOLUBLE ADENYLYL CYCLASE"/>
    <property type="match status" value="1"/>
</dbReference>
<dbReference type="AlphaFoldDB" id="A0A380NAK0"/>
<evidence type="ECO:0000313" key="5">
    <source>
        <dbReference type="EMBL" id="SUP34286.1"/>
    </source>
</evidence>
<dbReference type="PANTHER" id="PTHR16305:SF28">
    <property type="entry name" value="GUANYLATE CYCLASE DOMAIN-CONTAINING PROTEIN"/>
    <property type="match status" value="1"/>
</dbReference>
<dbReference type="Pfam" id="PF13191">
    <property type="entry name" value="AAA_16"/>
    <property type="match status" value="1"/>
</dbReference>
<organism evidence="5 6">
    <name type="scientific">Streptomyces griseus</name>
    <dbReference type="NCBI Taxonomy" id="1911"/>
    <lineage>
        <taxon>Bacteria</taxon>
        <taxon>Bacillati</taxon>
        <taxon>Actinomycetota</taxon>
        <taxon>Actinomycetes</taxon>
        <taxon>Kitasatosporales</taxon>
        <taxon>Streptomycetaceae</taxon>
        <taxon>Streptomyces</taxon>
    </lineage>
</organism>
<dbReference type="SMART" id="SM00421">
    <property type="entry name" value="HTH_LUXR"/>
    <property type="match status" value="1"/>
</dbReference>
<reference evidence="5 6" key="1">
    <citation type="submission" date="2018-06" db="EMBL/GenBank/DDBJ databases">
        <authorList>
            <consortium name="Pathogen Informatics"/>
            <person name="Doyle S."/>
        </authorList>
    </citation>
    <scope>NUCLEOTIDE SEQUENCE [LARGE SCALE GENOMIC DNA]</scope>
    <source>
        <strain evidence="5 6">NCTC7807</strain>
    </source>
</reference>
<dbReference type="Proteomes" id="UP000254150">
    <property type="component" value="Unassembled WGS sequence"/>
</dbReference>
<sequence>MPPIELPLLERDREQAALSAVIGELRSGRPAVVTVTGEPGLGQNDLLRWAAEHAREAGLRVLTAHATPAEHEVRYGVVAQLLAAENRALASRLFLAEEQPGGLPGLNGLLAAARHRPTLLVVRDTQWLDPASLRWLEALVRRLPRSSTALLTSTTGTALARPEWNVGTPLTGLATTIELALPPLTSSGTATAVLEVFEVPGDPAFTEVLAEATRGIPAVVHDVLDRFARAGHRPSADHIGPLRTLTAEVIGDHAARALSDLRDPAAVDALRALAVCGDLLDFPLVCTLAGPHAVSESRLRAALVASGLTTLRDGSPRVQDAVVRARILEEMPAAARAELYACAAALAQRVAADDQGIADLLLPARPIGDPWAVDTLRRGFTSALRVGRRDQAVAYLARALDEPLRPVERARIEFQLASVEMVTAPAAAERRLSGLTRAPGSGLRARATDLCLLGGDTRSARHALAGTIDSPSAAPEPRRGTAGAPHLPGTVHAHDTARPPVPERTGGRGRGGPGENPADAERDELTVLCRVAYFLRHEDAELDVLPVPALPDAVHNPAVAGIWAWEHGVVGLHREEVRRLARSAFVPGAFGRPLLVVPRLLGCRALLLTDDGDEAENHLGALLDEARRERAAISVAHILTVRAELHIRHGRPDAAARDLAAAEAELPLERLHPLFLPYWLALTMITDLQNGHVGRARETAARPLPPLAHESATAAQFLFARGVLARTDDDPQQAREYFRACGRRLLQHGCVNPAVQPWRSLAAEAAHALGDTEEARRLAGEELRLARRWGAPSPLGRAQLSLALIREEDRVENLRTAVATLGEAPARTAYTRAVLELAQARSAGDPRGPALALGAGAAAPPVSGHPLGAPVMPTAQRSCGPAGPPLVQPARSGSRAPERAPAALRGLSAAERETALLAARGMGNRDIASELAVTTRTVELRLSGVYRKLRLRGREELRALVKESEGS</sequence>
<dbReference type="SUPFAM" id="SSF52540">
    <property type="entry name" value="P-loop containing nucleoside triphosphate hydrolases"/>
    <property type="match status" value="1"/>
</dbReference>
<keyword evidence="2" id="KW-0067">ATP-binding</keyword>
<dbReference type="EMBL" id="UHID01000005">
    <property type="protein sequence ID" value="SUP34286.1"/>
    <property type="molecule type" value="Genomic_DNA"/>
</dbReference>
<dbReference type="InterPro" id="IPR036388">
    <property type="entry name" value="WH-like_DNA-bd_sf"/>
</dbReference>
<evidence type="ECO:0000256" key="1">
    <source>
        <dbReference type="ARBA" id="ARBA00022741"/>
    </source>
</evidence>
<evidence type="ECO:0000313" key="6">
    <source>
        <dbReference type="Proteomes" id="UP000254150"/>
    </source>
</evidence>
<accession>A0A380NAK0</accession>
<dbReference type="GO" id="GO:0005737">
    <property type="term" value="C:cytoplasm"/>
    <property type="evidence" value="ECO:0007669"/>
    <property type="project" value="TreeGrafter"/>
</dbReference>
<proteinExistence type="predicted"/>
<keyword evidence="1" id="KW-0547">Nucleotide-binding</keyword>